<dbReference type="Gene3D" id="1.10.10.10">
    <property type="entry name" value="Winged helix-like DNA-binding domain superfamily/Winged helix DNA-binding domain"/>
    <property type="match status" value="1"/>
</dbReference>
<proteinExistence type="predicted"/>
<accession>A0A7W3J002</accession>
<comment type="caution">
    <text evidence="5">The sequence shown here is derived from an EMBL/GenBank/DDBJ whole genome shotgun (WGS) entry which is preliminary data.</text>
</comment>
<dbReference type="InterPro" id="IPR011991">
    <property type="entry name" value="ArsR-like_HTH"/>
</dbReference>
<keyword evidence="3" id="KW-0804">Transcription</keyword>
<dbReference type="Proteomes" id="UP000580910">
    <property type="component" value="Unassembled WGS sequence"/>
</dbReference>
<name>A0A7W3J002_9ACTN</name>
<evidence type="ECO:0000256" key="2">
    <source>
        <dbReference type="ARBA" id="ARBA00023125"/>
    </source>
</evidence>
<dbReference type="PROSITE" id="PS51118">
    <property type="entry name" value="HTH_HXLR"/>
    <property type="match status" value="1"/>
</dbReference>
<organism evidence="5 6">
    <name type="scientific">Nocardioides ginsengisegetis</name>
    <dbReference type="NCBI Taxonomy" id="661491"/>
    <lineage>
        <taxon>Bacteria</taxon>
        <taxon>Bacillati</taxon>
        <taxon>Actinomycetota</taxon>
        <taxon>Actinomycetes</taxon>
        <taxon>Propionibacteriales</taxon>
        <taxon>Nocardioidaceae</taxon>
        <taxon>Nocardioides</taxon>
    </lineage>
</organism>
<dbReference type="SUPFAM" id="SSF46785">
    <property type="entry name" value="Winged helix' DNA-binding domain"/>
    <property type="match status" value="1"/>
</dbReference>
<dbReference type="Pfam" id="PF01638">
    <property type="entry name" value="HxlR"/>
    <property type="match status" value="1"/>
</dbReference>
<reference evidence="5 6" key="1">
    <citation type="submission" date="2020-07" db="EMBL/GenBank/DDBJ databases">
        <title>Sequencing the genomes of 1000 actinobacteria strains.</title>
        <authorList>
            <person name="Klenk H.-P."/>
        </authorList>
    </citation>
    <scope>NUCLEOTIDE SEQUENCE [LARGE SCALE GENOMIC DNA]</scope>
    <source>
        <strain evidence="5 6">DSM 21349</strain>
    </source>
</reference>
<sequence length="138" mass="15317">MSTRHQPGSQPGPLAALPGRPCPIAASLEVVGERWSLLVIREIAMGSRRFTDIVRGTGAPRDRISVRLKALEDAGVVAREEYQPSPARHEYVLTEAGRELVPILDSLLAWGLRHAVAEDDPDRMTHYKPVTQRLEEHP</sequence>
<evidence type="ECO:0000313" key="6">
    <source>
        <dbReference type="Proteomes" id="UP000580910"/>
    </source>
</evidence>
<dbReference type="PANTHER" id="PTHR33204:SF18">
    <property type="entry name" value="TRANSCRIPTIONAL REGULATORY PROTEIN"/>
    <property type="match status" value="1"/>
</dbReference>
<evidence type="ECO:0000313" key="5">
    <source>
        <dbReference type="EMBL" id="MBA8803746.1"/>
    </source>
</evidence>
<evidence type="ECO:0000256" key="3">
    <source>
        <dbReference type="ARBA" id="ARBA00023163"/>
    </source>
</evidence>
<dbReference type="InterPro" id="IPR036388">
    <property type="entry name" value="WH-like_DNA-bd_sf"/>
</dbReference>
<keyword evidence="2 5" id="KW-0238">DNA-binding</keyword>
<protein>
    <submittedName>
        <fullName evidence="5">DNA-binding HxlR family transcriptional regulator</fullName>
    </submittedName>
</protein>
<dbReference type="RefSeq" id="WP_182538877.1">
    <property type="nucleotide sequence ID" value="NZ_JACGXA010000001.1"/>
</dbReference>
<keyword evidence="6" id="KW-1185">Reference proteome</keyword>
<dbReference type="AlphaFoldDB" id="A0A7W3J002"/>
<dbReference type="EMBL" id="JACGXA010000001">
    <property type="protein sequence ID" value="MBA8803746.1"/>
    <property type="molecule type" value="Genomic_DNA"/>
</dbReference>
<evidence type="ECO:0000256" key="1">
    <source>
        <dbReference type="ARBA" id="ARBA00023015"/>
    </source>
</evidence>
<dbReference type="InterPro" id="IPR036390">
    <property type="entry name" value="WH_DNA-bd_sf"/>
</dbReference>
<evidence type="ECO:0000259" key="4">
    <source>
        <dbReference type="PROSITE" id="PS51118"/>
    </source>
</evidence>
<dbReference type="InterPro" id="IPR002577">
    <property type="entry name" value="HTH_HxlR"/>
</dbReference>
<dbReference type="CDD" id="cd00090">
    <property type="entry name" value="HTH_ARSR"/>
    <property type="match status" value="1"/>
</dbReference>
<feature type="domain" description="HTH hxlR-type" evidence="4">
    <location>
        <begin position="22"/>
        <end position="119"/>
    </location>
</feature>
<dbReference type="GO" id="GO:0003677">
    <property type="term" value="F:DNA binding"/>
    <property type="evidence" value="ECO:0007669"/>
    <property type="project" value="UniProtKB-KW"/>
</dbReference>
<dbReference type="PANTHER" id="PTHR33204">
    <property type="entry name" value="TRANSCRIPTIONAL REGULATOR, MARR FAMILY"/>
    <property type="match status" value="1"/>
</dbReference>
<keyword evidence="1" id="KW-0805">Transcription regulation</keyword>
<gene>
    <name evidence="5" type="ORF">FB382_002037</name>
</gene>